<dbReference type="VEuPathDB" id="TrichDB:TVAGG3_0744420"/>
<dbReference type="PANTHER" id="PTHR12773">
    <property type="entry name" value="UPF0315 PROTEIN-RELATED"/>
    <property type="match status" value="1"/>
</dbReference>
<gene>
    <name evidence="1" type="ORF">TVAG_317290</name>
</gene>
<dbReference type="GO" id="GO:0030490">
    <property type="term" value="P:maturation of SSU-rRNA"/>
    <property type="evidence" value="ECO:0000318"/>
    <property type="project" value="GO_Central"/>
</dbReference>
<dbReference type="RefSeq" id="XP_001305601.1">
    <property type="nucleotide sequence ID" value="XM_001305600.1"/>
</dbReference>
<evidence type="ECO:0000313" key="2">
    <source>
        <dbReference type="Proteomes" id="UP000001542"/>
    </source>
</evidence>
<dbReference type="InterPro" id="IPR039127">
    <property type="entry name" value="Trm112"/>
</dbReference>
<dbReference type="EMBL" id="DS113954">
    <property type="protein sequence ID" value="EAX92671.1"/>
    <property type="molecule type" value="Genomic_DNA"/>
</dbReference>
<dbReference type="VEuPathDB" id="TrichDB:TVAG_317290"/>
<dbReference type="KEGG" id="tva:4750384"/>
<dbReference type="AlphaFoldDB" id="A2FR04"/>
<dbReference type="GO" id="GO:0005634">
    <property type="term" value="C:nucleus"/>
    <property type="evidence" value="ECO:0000318"/>
    <property type="project" value="GO_Central"/>
</dbReference>
<proteinExistence type="predicted"/>
<dbReference type="PANTHER" id="PTHR12773:SF0">
    <property type="entry name" value="MULTIFUNCTIONAL METHYLTRANSFERASE SUBUNIT TRM112-LIKE PROTEIN"/>
    <property type="match status" value="1"/>
</dbReference>
<organism evidence="1 2">
    <name type="scientific">Trichomonas vaginalis (strain ATCC PRA-98 / G3)</name>
    <dbReference type="NCBI Taxonomy" id="412133"/>
    <lineage>
        <taxon>Eukaryota</taxon>
        <taxon>Metamonada</taxon>
        <taxon>Parabasalia</taxon>
        <taxon>Trichomonadida</taxon>
        <taxon>Trichomonadidae</taxon>
        <taxon>Trichomonas</taxon>
    </lineage>
</organism>
<dbReference type="GO" id="GO:0000470">
    <property type="term" value="P:maturation of LSU-rRNA"/>
    <property type="evidence" value="ECO:0000318"/>
    <property type="project" value="GO_Central"/>
</dbReference>
<dbReference type="FunFam" id="2.20.25.10:FF:000092">
    <property type="entry name" value="Uncharacterized protein"/>
    <property type="match status" value="1"/>
</dbReference>
<dbReference type="GO" id="GO:0005737">
    <property type="term" value="C:cytoplasm"/>
    <property type="evidence" value="ECO:0000318"/>
    <property type="project" value="GO_Central"/>
</dbReference>
<dbReference type="GO" id="GO:0141106">
    <property type="term" value="F:tRNA methyltransferase activator activity"/>
    <property type="evidence" value="ECO:0000318"/>
    <property type="project" value="GO_Central"/>
</dbReference>
<accession>A2FR04</accession>
<name>A2FR04_TRIV3</name>
<dbReference type="GO" id="GO:0046982">
    <property type="term" value="F:protein heterodimerization activity"/>
    <property type="evidence" value="ECO:0007669"/>
    <property type="project" value="InterPro"/>
</dbReference>
<protein>
    <submittedName>
        <fullName evidence="1">Uncharacterized protein</fullName>
    </submittedName>
</protein>
<dbReference type="SMR" id="A2FR04"/>
<reference evidence="1" key="1">
    <citation type="submission" date="2006-10" db="EMBL/GenBank/DDBJ databases">
        <authorList>
            <person name="Amadeo P."/>
            <person name="Zhao Q."/>
            <person name="Wortman J."/>
            <person name="Fraser-Liggett C."/>
            <person name="Carlton J."/>
        </authorList>
    </citation>
    <scope>NUCLEOTIDE SEQUENCE</scope>
    <source>
        <strain evidence="1">G3</strain>
    </source>
</reference>
<dbReference type="GO" id="GO:2000234">
    <property type="term" value="P:positive regulation of rRNA processing"/>
    <property type="evidence" value="ECO:0000318"/>
    <property type="project" value="GO_Central"/>
</dbReference>
<evidence type="ECO:0000313" key="1">
    <source>
        <dbReference type="EMBL" id="EAX92671.1"/>
    </source>
</evidence>
<dbReference type="STRING" id="5722.A2FR04"/>
<dbReference type="GO" id="GO:0043528">
    <property type="term" value="C:tRNA (m2G10) methyltransferase complex"/>
    <property type="evidence" value="ECO:0000318"/>
    <property type="project" value="GO_Central"/>
</dbReference>
<dbReference type="InParanoid" id="A2FR04"/>
<dbReference type="Gene3D" id="2.20.25.10">
    <property type="match status" value="1"/>
</dbReference>
<sequence>MNLYLHNFLQDTSDGKIHYPLKIIVEEKEEVEVEYDESLMLSLARKIDYMGLESACKDLGIPCPVPADIENPTPEELQALQKVLLGIHIKSGNLVSDNGKKFLIVEGIPDMATPDDDEEEDQQNAEE</sequence>
<keyword evidence="2" id="KW-1185">Reference proteome</keyword>
<dbReference type="Proteomes" id="UP000001542">
    <property type="component" value="Unassembled WGS sequence"/>
</dbReference>
<dbReference type="OrthoDB" id="2187549at2759"/>
<reference evidence="1" key="2">
    <citation type="journal article" date="2007" name="Science">
        <title>Draft genome sequence of the sexually transmitted pathogen Trichomonas vaginalis.</title>
        <authorList>
            <person name="Carlton J.M."/>
            <person name="Hirt R.P."/>
            <person name="Silva J.C."/>
            <person name="Delcher A.L."/>
            <person name="Schatz M."/>
            <person name="Zhao Q."/>
            <person name="Wortman J.R."/>
            <person name="Bidwell S.L."/>
            <person name="Alsmark U.C.M."/>
            <person name="Besteiro S."/>
            <person name="Sicheritz-Ponten T."/>
            <person name="Noel C.J."/>
            <person name="Dacks J.B."/>
            <person name="Foster P.G."/>
            <person name="Simillion C."/>
            <person name="Van de Peer Y."/>
            <person name="Miranda-Saavedra D."/>
            <person name="Barton G.J."/>
            <person name="Westrop G.D."/>
            <person name="Mueller S."/>
            <person name="Dessi D."/>
            <person name="Fiori P.L."/>
            <person name="Ren Q."/>
            <person name="Paulsen I."/>
            <person name="Zhang H."/>
            <person name="Bastida-Corcuera F.D."/>
            <person name="Simoes-Barbosa A."/>
            <person name="Brown M.T."/>
            <person name="Hayes R.D."/>
            <person name="Mukherjee M."/>
            <person name="Okumura C.Y."/>
            <person name="Schneider R."/>
            <person name="Smith A.J."/>
            <person name="Vanacova S."/>
            <person name="Villalvazo M."/>
            <person name="Haas B.J."/>
            <person name="Pertea M."/>
            <person name="Feldblyum T.V."/>
            <person name="Utterback T.R."/>
            <person name="Shu C.L."/>
            <person name="Osoegawa K."/>
            <person name="de Jong P.J."/>
            <person name="Hrdy I."/>
            <person name="Horvathova L."/>
            <person name="Zubacova Z."/>
            <person name="Dolezal P."/>
            <person name="Malik S.B."/>
            <person name="Logsdon J.M. Jr."/>
            <person name="Henze K."/>
            <person name="Gupta A."/>
            <person name="Wang C.C."/>
            <person name="Dunne R.L."/>
            <person name="Upcroft J.A."/>
            <person name="Upcroft P."/>
            <person name="White O."/>
            <person name="Salzberg S.L."/>
            <person name="Tang P."/>
            <person name="Chiu C.-H."/>
            <person name="Lee Y.-S."/>
            <person name="Embley T.M."/>
            <person name="Coombs G.H."/>
            <person name="Mottram J.C."/>
            <person name="Tachezy J."/>
            <person name="Fraser-Liggett C.M."/>
            <person name="Johnson P.J."/>
        </authorList>
    </citation>
    <scope>NUCLEOTIDE SEQUENCE [LARGE SCALE GENOMIC DNA]</scope>
    <source>
        <strain evidence="1">G3</strain>
    </source>
</reference>